<evidence type="ECO:0000259" key="2">
    <source>
        <dbReference type="PROSITE" id="PS51832"/>
    </source>
</evidence>
<feature type="domain" description="HD-GYP" evidence="2">
    <location>
        <begin position="262"/>
        <end position="458"/>
    </location>
</feature>
<keyword evidence="4" id="KW-1185">Reference proteome</keyword>
<dbReference type="CDD" id="cd00077">
    <property type="entry name" value="HDc"/>
    <property type="match status" value="1"/>
</dbReference>
<proteinExistence type="predicted"/>
<evidence type="ECO:0000259" key="1">
    <source>
        <dbReference type="PROSITE" id="PS50043"/>
    </source>
</evidence>
<dbReference type="InterPro" id="IPR003607">
    <property type="entry name" value="HD/PDEase_dom"/>
</dbReference>
<dbReference type="InterPro" id="IPR000792">
    <property type="entry name" value="Tscrpt_reg_LuxR_C"/>
</dbReference>
<dbReference type="PANTHER" id="PTHR45228">
    <property type="entry name" value="CYCLIC DI-GMP PHOSPHODIESTERASE TM_0186-RELATED"/>
    <property type="match status" value="1"/>
</dbReference>
<accession>A0ABW4X5E3</accession>
<dbReference type="CDD" id="cd06170">
    <property type="entry name" value="LuxR_C_like"/>
    <property type="match status" value="1"/>
</dbReference>
<organism evidence="3 4">
    <name type="scientific">Blastococcus deserti</name>
    <dbReference type="NCBI Taxonomy" id="2259033"/>
    <lineage>
        <taxon>Bacteria</taxon>
        <taxon>Bacillati</taxon>
        <taxon>Actinomycetota</taxon>
        <taxon>Actinomycetes</taxon>
        <taxon>Geodermatophilales</taxon>
        <taxon>Geodermatophilaceae</taxon>
        <taxon>Blastococcus</taxon>
    </lineage>
</organism>
<dbReference type="InterPro" id="IPR016032">
    <property type="entry name" value="Sig_transdc_resp-reg_C-effctor"/>
</dbReference>
<gene>
    <name evidence="3" type="ORF">ACFSHS_03425</name>
</gene>
<dbReference type="Proteomes" id="UP001597402">
    <property type="component" value="Unassembled WGS sequence"/>
</dbReference>
<dbReference type="InterPro" id="IPR036388">
    <property type="entry name" value="WH-like_DNA-bd_sf"/>
</dbReference>
<dbReference type="InterPro" id="IPR037522">
    <property type="entry name" value="HD_GYP_dom"/>
</dbReference>
<evidence type="ECO:0000313" key="4">
    <source>
        <dbReference type="Proteomes" id="UP001597402"/>
    </source>
</evidence>
<dbReference type="EMBL" id="JBHUHP010000001">
    <property type="protein sequence ID" value="MFD2090616.1"/>
    <property type="molecule type" value="Genomic_DNA"/>
</dbReference>
<reference evidence="4" key="1">
    <citation type="journal article" date="2019" name="Int. J. Syst. Evol. Microbiol.">
        <title>The Global Catalogue of Microorganisms (GCM) 10K type strain sequencing project: providing services to taxonomists for standard genome sequencing and annotation.</title>
        <authorList>
            <consortium name="The Broad Institute Genomics Platform"/>
            <consortium name="The Broad Institute Genome Sequencing Center for Infectious Disease"/>
            <person name="Wu L."/>
            <person name="Ma J."/>
        </authorList>
    </citation>
    <scope>NUCLEOTIDE SEQUENCE [LARGE SCALE GENOMIC DNA]</scope>
    <source>
        <strain evidence="4">JCM 3338</strain>
    </source>
</reference>
<feature type="domain" description="HTH luxR-type" evidence="1">
    <location>
        <begin position="453"/>
        <end position="518"/>
    </location>
</feature>
<dbReference type="PROSITE" id="PS00622">
    <property type="entry name" value="HTH_LUXR_1"/>
    <property type="match status" value="1"/>
</dbReference>
<dbReference type="Pfam" id="PF00196">
    <property type="entry name" value="GerE"/>
    <property type="match status" value="1"/>
</dbReference>
<name>A0ABW4X5E3_9ACTN</name>
<dbReference type="SUPFAM" id="SSF46894">
    <property type="entry name" value="C-terminal effector domain of the bipartite response regulators"/>
    <property type="match status" value="1"/>
</dbReference>
<dbReference type="PROSITE" id="PS51832">
    <property type="entry name" value="HD_GYP"/>
    <property type="match status" value="1"/>
</dbReference>
<comment type="caution">
    <text evidence="3">The sequence shown here is derived from an EMBL/GenBank/DDBJ whole genome shotgun (WGS) entry which is preliminary data.</text>
</comment>
<dbReference type="InterPro" id="IPR052020">
    <property type="entry name" value="Cyclic_di-GMP/3'3'-cGAMP_PDE"/>
</dbReference>
<dbReference type="SMART" id="SM00421">
    <property type="entry name" value="HTH_LUXR"/>
    <property type="match status" value="1"/>
</dbReference>
<dbReference type="PROSITE" id="PS50043">
    <property type="entry name" value="HTH_LUXR_2"/>
    <property type="match status" value="1"/>
</dbReference>
<dbReference type="PANTHER" id="PTHR45228:SF5">
    <property type="entry name" value="CYCLIC DI-GMP PHOSPHODIESTERASE VC_1348-RELATED"/>
    <property type="match status" value="1"/>
</dbReference>
<dbReference type="Gene3D" id="1.10.10.10">
    <property type="entry name" value="Winged helix-like DNA-binding domain superfamily/Winged helix DNA-binding domain"/>
    <property type="match status" value="1"/>
</dbReference>
<evidence type="ECO:0000313" key="3">
    <source>
        <dbReference type="EMBL" id="MFD2090616.1"/>
    </source>
</evidence>
<dbReference type="Gene3D" id="1.10.3210.10">
    <property type="entry name" value="Hypothetical protein af1432"/>
    <property type="match status" value="2"/>
</dbReference>
<dbReference type="SUPFAM" id="SSF109604">
    <property type="entry name" value="HD-domain/PDEase-like"/>
    <property type="match status" value="1"/>
</dbReference>
<protein>
    <submittedName>
        <fullName evidence="3">HD domain-containing phosphohydrolase</fullName>
    </submittedName>
</protein>
<sequence>MAEVRPATRDSVRLSELMAAWSVAIDVGMVMPMGSGLRICSRAVRLSQRMQLDVATQRRIYYLALLRHIGCTAEGSALAGYLGDERAFRAGIGTRDVSDGRALFRYLVQLTVGSRPLTEQPAALIHLLARAGVMKQAGAAVCEVARMLIDRLGFEPGLRDGLREDVGMVYERPDRRGFPNRLGADEISLPAQLVQLSEAVSVHLRLVGPDGATEMLRTRRGRAYLPAVVDAFLGDAGPLTTDPDDPWTEVLAMEPGGTPVLGPEGVDDVLTAIADFTDLKSAYTAGHSRAVASLAGDAGLRCGLRGPEATDLRRAGWIHDVGRIAVSVPVWDKRGPLDHDQREQVRLHPYVTERIFARSSLLQPLAVLAGQHHERLDGSGYHRAQHGAALSVPARILAAADVYAALVADRAHRPASAAAAAATTLRAESRAGRLDADAVDAVLASAGHPARRRPALVSGLTAREAEVLRLLAQGASNPEIAATLVVSRKTVEHHVEAVYAKLGVHSRSAATLRAVQHGLLVPDAPRT</sequence>
<dbReference type="SMART" id="SM00471">
    <property type="entry name" value="HDc"/>
    <property type="match status" value="1"/>
</dbReference>
<dbReference type="Pfam" id="PF13487">
    <property type="entry name" value="HD_5"/>
    <property type="match status" value="1"/>
</dbReference>
<dbReference type="PRINTS" id="PR00038">
    <property type="entry name" value="HTHLUXR"/>
</dbReference>
<dbReference type="RefSeq" id="WP_376871730.1">
    <property type="nucleotide sequence ID" value="NZ_JBHUHP010000001.1"/>
</dbReference>